<evidence type="ECO:0000313" key="1">
    <source>
        <dbReference type="EMBL" id="GFO20097.1"/>
    </source>
</evidence>
<dbReference type="EMBL" id="BLXT01005153">
    <property type="protein sequence ID" value="GFO20097.1"/>
    <property type="molecule type" value="Genomic_DNA"/>
</dbReference>
<evidence type="ECO:0000313" key="2">
    <source>
        <dbReference type="Proteomes" id="UP000735302"/>
    </source>
</evidence>
<dbReference type="AlphaFoldDB" id="A0AAV4BL28"/>
<protein>
    <submittedName>
        <fullName evidence="1">Uncharacterized protein</fullName>
    </submittedName>
</protein>
<reference evidence="1 2" key="1">
    <citation type="journal article" date="2021" name="Elife">
        <title>Chloroplast acquisition without the gene transfer in kleptoplastic sea slugs, Plakobranchus ocellatus.</title>
        <authorList>
            <person name="Maeda T."/>
            <person name="Takahashi S."/>
            <person name="Yoshida T."/>
            <person name="Shimamura S."/>
            <person name="Takaki Y."/>
            <person name="Nagai Y."/>
            <person name="Toyoda A."/>
            <person name="Suzuki Y."/>
            <person name="Arimoto A."/>
            <person name="Ishii H."/>
            <person name="Satoh N."/>
            <person name="Nishiyama T."/>
            <person name="Hasebe M."/>
            <person name="Maruyama T."/>
            <person name="Minagawa J."/>
            <person name="Obokata J."/>
            <person name="Shigenobu S."/>
        </authorList>
    </citation>
    <scope>NUCLEOTIDE SEQUENCE [LARGE SCALE GENOMIC DNA]</scope>
</reference>
<name>A0AAV4BL28_9GAST</name>
<comment type="caution">
    <text evidence="1">The sequence shown here is derived from an EMBL/GenBank/DDBJ whole genome shotgun (WGS) entry which is preliminary data.</text>
</comment>
<dbReference type="Proteomes" id="UP000735302">
    <property type="component" value="Unassembled WGS sequence"/>
</dbReference>
<keyword evidence="2" id="KW-1185">Reference proteome</keyword>
<gene>
    <name evidence="1" type="ORF">PoB_004660200</name>
</gene>
<proteinExistence type="predicted"/>
<organism evidence="1 2">
    <name type="scientific">Plakobranchus ocellatus</name>
    <dbReference type="NCBI Taxonomy" id="259542"/>
    <lineage>
        <taxon>Eukaryota</taxon>
        <taxon>Metazoa</taxon>
        <taxon>Spiralia</taxon>
        <taxon>Lophotrochozoa</taxon>
        <taxon>Mollusca</taxon>
        <taxon>Gastropoda</taxon>
        <taxon>Heterobranchia</taxon>
        <taxon>Euthyneura</taxon>
        <taxon>Panpulmonata</taxon>
        <taxon>Sacoglossa</taxon>
        <taxon>Placobranchoidea</taxon>
        <taxon>Plakobranchidae</taxon>
        <taxon>Plakobranchus</taxon>
    </lineage>
</organism>
<sequence length="76" mass="8730">MTLGDFLKRAYHQLRNSKHNQVSRWAEQRRTSNGIRGKENVDKLAKAALNRASCSGKLIYSSDLKPKVNAYIHTTW</sequence>
<accession>A0AAV4BL28</accession>